<dbReference type="SUPFAM" id="SSF82708">
    <property type="entry name" value="R3H domain"/>
    <property type="match status" value="1"/>
</dbReference>
<sequence length="515" mass="58692">MANVIDSFGVNIPMTKTDRNNNPAADSHSLPVEQCDVLLNGNSEQTVGNDEQQVSAANDHNETIINVTSSSVDENEISTNIECSSNTTNSYKDFSGIDTESFITTTLRNNRKDRTLLLTLEKVFQDFIQNEEQTSHQFQAMNSYERMIVHRVAAFFGLDHNVDKNGQSIIVTKTVNTRIPNLSFEHFIPTDELPDGAMPVSNFSVENATRRISRRNEKNPTQTTAISTNKASFDRSNHYSEQRDKISNSSLNKFNRKQQRFNSHQHIQQTNIHPSSHLINPRAQHMYSPASNLYYPQQQQQQQQRHMHPNYKQLTAASPMYNFVPMMSPTSFQQGNNMSVPILLQQQPTGQIQYVFPAQQPHSLSYDGQYMPVYRPDMMPRIVDNTSCAQPPFVHLYPTHPYPHAPQTTYLQPPSLMIPSTNQTSVQYATNQLATLNLHSHYDDSRFPQPPNSTKSLVHSSSVNGLTRMPNYPQYRHYRPLNTNSTDKQLPSIENDMKSTMSDQILLAEPNQEKD</sequence>
<dbReference type="AlphaFoldDB" id="A0A813YRK0"/>
<dbReference type="GO" id="GO:0003676">
    <property type="term" value="F:nucleic acid binding"/>
    <property type="evidence" value="ECO:0007669"/>
    <property type="project" value="UniProtKB-UniRule"/>
</dbReference>
<feature type="domain" description="R3H" evidence="3">
    <location>
        <begin position="114"/>
        <end position="177"/>
    </location>
</feature>
<organism evidence="4 5">
    <name type="scientific">Adineta ricciae</name>
    <name type="common">Rotifer</name>
    <dbReference type="NCBI Taxonomy" id="249248"/>
    <lineage>
        <taxon>Eukaryota</taxon>
        <taxon>Metazoa</taxon>
        <taxon>Spiralia</taxon>
        <taxon>Gnathifera</taxon>
        <taxon>Rotifera</taxon>
        <taxon>Eurotatoria</taxon>
        <taxon>Bdelloidea</taxon>
        <taxon>Adinetida</taxon>
        <taxon>Adinetidae</taxon>
        <taxon>Adineta</taxon>
    </lineage>
</organism>
<dbReference type="CDD" id="cd02642">
    <property type="entry name" value="R3H_encore_like"/>
    <property type="match status" value="1"/>
</dbReference>
<dbReference type="PROSITE" id="PS51061">
    <property type="entry name" value="R3H"/>
    <property type="match status" value="1"/>
</dbReference>
<evidence type="ECO:0000256" key="2">
    <source>
        <dbReference type="SAM" id="MobiDB-lite"/>
    </source>
</evidence>
<comment type="caution">
    <text evidence="4">The sequence shown here is derived from an EMBL/GenBank/DDBJ whole genome shotgun (WGS) entry which is preliminary data.</text>
</comment>
<feature type="region of interest" description="Disordered" evidence="2">
    <location>
        <begin position="212"/>
        <end position="249"/>
    </location>
</feature>
<dbReference type="PANTHER" id="PTHR15672:SF8">
    <property type="entry name" value="PROTEIN ENCORE"/>
    <property type="match status" value="1"/>
</dbReference>
<dbReference type="OrthoDB" id="278430at2759"/>
<feature type="region of interest" description="Disordered" evidence="2">
    <location>
        <begin position="441"/>
        <end position="515"/>
    </location>
</feature>
<evidence type="ECO:0000313" key="4">
    <source>
        <dbReference type="EMBL" id="CAF0888137.1"/>
    </source>
</evidence>
<protein>
    <recommendedName>
        <fullName evidence="3">R3H domain-containing protein</fullName>
    </recommendedName>
</protein>
<evidence type="ECO:0000313" key="5">
    <source>
        <dbReference type="Proteomes" id="UP000663852"/>
    </source>
</evidence>
<dbReference type="InterPro" id="IPR036867">
    <property type="entry name" value="R3H_dom_sf"/>
</dbReference>
<accession>A0A813YRK0</accession>
<feature type="compositionally biased region" description="Polar residues" evidence="2">
    <location>
        <begin position="452"/>
        <end position="465"/>
    </location>
</feature>
<gene>
    <name evidence="4" type="ORF">EDS130_LOCUS9137</name>
</gene>
<feature type="compositionally biased region" description="Polar residues" evidence="2">
    <location>
        <begin position="219"/>
        <end position="231"/>
    </location>
</feature>
<evidence type="ECO:0000259" key="3">
    <source>
        <dbReference type="PROSITE" id="PS51061"/>
    </source>
</evidence>
<proteinExistence type="predicted"/>
<evidence type="ECO:0000256" key="1">
    <source>
        <dbReference type="ARBA" id="ARBA00022553"/>
    </source>
</evidence>
<reference evidence="4" key="1">
    <citation type="submission" date="2021-02" db="EMBL/GenBank/DDBJ databases">
        <authorList>
            <person name="Nowell W R."/>
        </authorList>
    </citation>
    <scope>NUCLEOTIDE SEQUENCE</scope>
</reference>
<dbReference type="Pfam" id="PF01424">
    <property type="entry name" value="R3H"/>
    <property type="match status" value="1"/>
</dbReference>
<feature type="compositionally biased region" description="Basic and acidic residues" evidence="2">
    <location>
        <begin position="232"/>
        <end position="246"/>
    </location>
</feature>
<dbReference type="InterPro" id="IPR001374">
    <property type="entry name" value="R3H_dom"/>
</dbReference>
<dbReference type="PANTHER" id="PTHR15672">
    <property type="entry name" value="CAMP-REGULATED PHOSPHOPROTEIN 21 RELATED R3H DOMAIN CONTAINING PROTEIN"/>
    <property type="match status" value="1"/>
</dbReference>
<dbReference type="Gene3D" id="3.30.1370.50">
    <property type="entry name" value="R3H-like domain"/>
    <property type="match status" value="1"/>
</dbReference>
<dbReference type="SMART" id="SM00393">
    <property type="entry name" value="R3H"/>
    <property type="match status" value="1"/>
</dbReference>
<dbReference type="Proteomes" id="UP000663852">
    <property type="component" value="Unassembled WGS sequence"/>
</dbReference>
<keyword evidence="1" id="KW-0597">Phosphoprotein</keyword>
<name>A0A813YRK0_ADIRI</name>
<dbReference type="EMBL" id="CAJNOJ010000030">
    <property type="protein sequence ID" value="CAF0888137.1"/>
    <property type="molecule type" value="Genomic_DNA"/>
</dbReference>
<dbReference type="InterPro" id="IPR051937">
    <property type="entry name" value="R3H_domain_containing"/>
</dbReference>